<sequence length="119" mass="12737">MKLARSSIRARLLAGGAVVLLAFPAGAGFAVQRAHAERAGRALRAAAGHHLPAARRRRTRRARRAGDAAGAGRAPARTACVRPLCVHPQRAARRIVAIRFDARRLAAVPPRGRHRQVAL</sequence>
<dbReference type="Proteomes" id="UP000500826">
    <property type="component" value="Chromosome"/>
</dbReference>
<keyword evidence="3" id="KW-1185">Reference proteome</keyword>
<protein>
    <submittedName>
        <fullName evidence="2">Uncharacterized protein</fullName>
    </submittedName>
</protein>
<accession>A0ABX6P5D5</accession>
<evidence type="ECO:0000313" key="3">
    <source>
        <dbReference type="Proteomes" id="UP000500826"/>
    </source>
</evidence>
<proteinExistence type="predicted"/>
<reference evidence="2 3" key="1">
    <citation type="submission" date="2020-05" db="EMBL/GenBank/DDBJ databases">
        <title>Ramlibacter rhizophilus sp. nov., isolated from rhizosphere soil of national flower Mugunghwa from South Korea.</title>
        <authorList>
            <person name="Zheng-Fei Y."/>
            <person name="Huan T."/>
        </authorList>
    </citation>
    <scope>NUCLEOTIDE SEQUENCE [LARGE SCALE GENOMIC DNA]</scope>
    <source>
        <strain evidence="2 3">H242</strain>
    </source>
</reference>
<feature type="region of interest" description="Disordered" evidence="1">
    <location>
        <begin position="47"/>
        <end position="73"/>
    </location>
</feature>
<gene>
    <name evidence="2" type="ORF">HK414_23675</name>
</gene>
<dbReference type="EMBL" id="CP053418">
    <property type="protein sequence ID" value="QJW85305.1"/>
    <property type="molecule type" value="Genomic_DNA"/>
</dbReference>
<evidence type="ECO:0000256" key="1">
    <source>
        <dbReference type="SAM" id="MobiDB-lite"/>
    </source>
</evidence>
<name>A0ABX6P5D5_9BURK</name>
<evidence type="ECO:0000313" key="2">
    <source>
        <dbReference type="EMBL" id="QJW85305.1"/>
    </source>
</evidence>
<feature type="compositionally biased region" description="Basic residues" evidence="1">
    <location>
        <begin position="52"/>
        <end position="63"/>
    </location>
</feature>
<organism evidence="2 3">
    <name type="scientific">Ramlibacter terrae</name>
    <dbReference type="NCBI Taxonomy" id="2732511"/>
    <lineage>
        <taxon>Bacteria</taxon>
        <taxon>Pseudomonadati</taxon>
        <taxon>Pseudomonadota</taxon>
        <taxon>Betaproteobacteria</taxon>
        <taxon>Burkholderiales</taxon>
        <taxon>Comamonadaceae</taxon>
        <taxon>Ramlibacter</taxon>
    </lineage>
</organism>